<evidence type="ECO:0000313" key="2">
    <source>
        <dbReference type="Ensembl" id="ENSSHAP00000029311.1"/>
    </source>
</evidence>
<reference evidence="2 3" key="1">
    <citation type="journal article" date="2011" name="Proc. Natl. Acad. Sci. U.S.A.">
        <title>Genetic diversity and population structure of the endangered marsupial Sarcophilus harrisii (Tasmanian devil).</title>
        <authorList>
            <person name="Miller W."/>
            <person name="Hayes V.M."/>
            <person name="Ratan A."/>
            <person name="Petersen D.C."/>
            <person name="Wittekindt N.E."/>
            <person name="Miller J."/>
            <person name="Walenz B."/>
            <person name="Knight J."/>
            <person name="Qi J."/>
            <person name="Zhao F."/>
            <person name="Wang Q."/>
            <person name="Bedoya-Reina O.C."/>
            <person name="Katiyar N."/>
            <person name="Tomsho L.P."/>
            <person name="Kasson L.M."/>
            <person name="Hardie R.A."/>
            <person name="Woodbridge P."/>
            <person name="Tindall E.A."/>
            <person name="Bertelsen M.F."/>
            <person name="Dixon D."/>
            <person name="Pyecroft S."/>
            <person name="Helgen K.M."/>
            <person name="Lesk A.M."/>
            <person name="Pringle T.H."/>
            <person name="Patterson N."/>
            <person name="Zhang Y."/>
            <person name="Kreiss A."/>
            <person name="Woods G.M."/>
            <person name="Jones M.E."/>
            <person name="Schuster S.C."/>
        </authorList>
    </citation>
    <scope>NUCLEOTIDE SEQUENCE [LARGE SCALE GENOMIC DNA]</scope>
</reference>
<dbReference type="InterPro" id="IPR031441">
    <property type="entry name" value="Brme1"/>
</dbReference>
<feature type="region of interest" description="Disordered" evidence="1">
    <location>
        <begin position="757"/>
        <end position="819"/>
    </location>
</feature>
<protein>
    <submittedName>
        <fullName evidence="2">Break repair meiotic recombinase recruitment factor 1</fullName>
    </submittedName>
</protein>
<dbReference type="GeneTree" id="ENSGT00390000016855"/>
<feature type="compositionally biased region" description="Basic and acidic residues" evidence="1">
    <location>
        <begin position="716"/>
        <end position="735"/>
    </location>
</feature>
<dbReference type="Ensembl" id="ENSSHAT00000031672.1">
    <property type="protein sequence ID" value="ENSSHAP00000029311.1"/>
    <property type="gene ID" value="ENSSHAG00000021049.1"/>
</dbReference>
<feature type="compositionally biased region" description="Polar residues" evidence="1">
    <location>
        <begin position="487"/>
        <end position="498"/>
    </location>
</feature>
<feature type="compositionally biased region" description="Basic and acidic residues" evidence="1">
    <location>
        <begin position="185"/>
        <end position="203"/>
    </location>
</feature>
<keyword evidence="3" id="KW-1185">Reference proteome</keyword>
<dbReference type="PANTHER" id="PTHR14583">
    <property type="entry name" value="UNCHARACTERIZED PROTEIN C19ORF57 FAMILY MEMBER"/>
    <property type="match status" value="1"/>
</dbReference>
<dbReference type="InParanoid" id="A0A7N4NX52"/>
<name>A0A7N4NX52_SARHA</name>
<feature type="compositionally biased region" description="Basic and acidic residues" evidence="1">
    <location>
        <begin position="230"/>
        <end position="239"/>
    </location>
</feature>
<feature type="compositionally biased region" description="Low complexity" evidence="1">
    <location>
        <begin position="769"/>
        <end position="780"/>
    </location>
</feature>
<dbReference type="PANTHER" id="PTHR14583:SF0">
    <property type="entry name" value="BREAK REPAIR MEIOTIC RECOMBINASE RECRUITMENT FACTOR 1"/>
    <property type="match status" value="1"/>
</dbReference>
<gene>
    <name evidence="2" type="primary">BRME1</name>
</gene>
<dbReference type="GO" id="GO:1990918">
    <property type="term" value="P:double-strand break repair involved in meiotic recombination"/>
    <property type="evidence" value="ECO:0007669"/>
    <property type="project" value="InterPro"/>
</dbReference>
<sequence>MHISVEPGVGRGAGTPGPPSLVSSLPARPGPQVDAPPLAVPAGTRRAGAGERKAGLQLPTSTLPLFPREFNTWANIHACAPGPVCLLWTWGVLGLGGKARPTRGQRRVSSQISRRRVKMPKRRKPQISGDANHLLKSKKTSRKENIDMKSENSGMGRYFNLEDSEIATVTKQDGKDSSQADISSVDERTDDPTKEPRQPRKDQIPFSFSQNSEMKFVPVFPQSKKSLTQKTERKKETSRSKNTKQIMFLESNYQKAENIRFDEPLVAAIQEDRKLEDQKQKEFLITEMNDVGSGRVLLFQEHDSQNPLKPTDGNHYIVAGTFNNTPQEMGSITLVQERTNKEYLSEEMTNTLNGKNPESKNLESDSLDEMEMNRIPMYENLPVGSHSQKEAAQLSNNTSKIQQKRPLLDRKATHKGDIAPEEVGISTTYKFIEGLDSDDFPEGQEKREESSLPMIPSDYNLSSAREQSTDKQDLRDNAIEQGCLDNMPQSNKTNQNAKFSHDSRESKMFREECLSNSFFTDTDSKVITFISESKGMAQVTKTSQPINGNTGVPSFYSRNSSVKVLLEGTLYTEKDREEARHESEPSEDIRVVSDNSASIVLTPKDLIPKIEHKDTIVLAPEKENLYPIVEQKQVTTSTDQKEVSQLSGTSITSPWLIDLVDEKEPSLSNISGRNEQNLGIKESNLSVSTACLFMGKEIIADPVKETETNVSSRKSPSVEKKGLSERRSNSEDHSDWGESLALELDFLPDSQIRDALDDPNFGFSSEQASPVESPLVPSLPGKNPHLDEEQVQSKAPMVRKSTSSYKKVQPRDEMAEGICDPPKEDATAIICGLTVELSNLNRLIMSTHRDLESFRRLKHRKGKAAGKLPNYQFPFPPNGMTYCSHAVKKWKEKYLKVLQSEVFKLDHLKQLFSLFL</sequence>
<dbReference type="AlphaFoldDB" id="A0A7N4NX52"/>
<proteinExistence type="predicted"/>
<organism evidence="2 3">
    <name type="scientific">Sarcophilus harrisii</name>
    <name type="common">Tasmanian devil</name>
    <name type="synonym">Sarcophilus laniarius</name>
    <dbReference type="NCBI Taxonomy" id="9305"/>
    <lineage>
        <taxon>Eukaryota</taxon>
        <taxon>Metazoa</taxon>
        <taxon>Chordata</taxon>
        <taxon>Craniata</taxon>
        <taxon>Vertebrata</taxon>
        <taxon>Euteleostomi</taxon>
        <taxon>Mammalia</taxon>
        <taxon>Metatheria</taxon>
        <taxon>Dasyuromorphia</taxon>
        <taxon>Dasyuridae</taxon>
        <taxon>Sarcophilus</taxon>
    </lineage>
</organism>
<feature type="region of interest" description="Disordered" evidence="1">
    <location>
        <begin position="98"/>
        <end position="242"/>
    </location>
</feature>
<reference evidence="2" key="2">
    <citation type="submission" date="2025-08" db="UniProtKB">
        <authorList>
            <consortium name="Ensembl"/>
        </authorList>
    </citation>
    <scope>IDENTIFICATION</scope>
</reference>
<dbReference type="Proteomes" id="UP000007648">
    <property type="component" value="Unassembled WGS sequence"/>
</dbReference>
<dbReference type="FunCoup" id="A0A7N4NX52">
    <property type="interactions" value="25"/>
</dbReference>
<dbReference type="Pfam" id="PF15710">
    <property type="entry name" value="Brme1"/>
    <property type="match status" value="1"/>
</dbReference>
<accession>A0A7N4NX52</accession>
<evidence type="ECO:0000256" key="1">
    <source>
        <dbReference type="SAM" id="MobiDB-lite"/>
    </source>
</evidence>
<feature type="compositionally biased region" description="Basic residues" evidence="1">
    <location>
        <begin position="113"/>
        <end position="125"/>
    </location>
</feature>
<feature type="region of interest" description="Disordered" evidence="1">
    <location>
        <begin position="705"/>
        <end position="735"/>
    </location>
</feature>
<feature type="region of interest" description="Disordered" evidence="1">
    <location>
        <begin position="435"/>
        <end position="505"/>
    </location>
</feature>
<feature type="region of interest" description="Disordered" evidence="1">
    <location>
        <begin position="1"/>
        <end position="55"/>
    </location>
</feature>
<feature type="compositionally biased region" description="Basic and acidic residues" evidence="1">
    <location>
        <begin position="467"/>
        <end position="478"/>
    </location>
</feature>
<reference evidence="2" key="3">
    <citation type="submission" date="2025-09" db="UniProtKB">
        <authorList>
            <consortium name="Ensembl"/>
        </authorList>
    </citation>
    <scope>IDENTIFICATION</scope>
</reference>
<evidence type="ECO:0000313" key="3">
    <source>
        <dbReference type="Proteomes" id="UP000007648"/>
    </source>
</evidence>